<dbReference type="GO" id="GO:0004252">
    <property type="term" value="F:serine-type endopeptidase activity"/>
    <property type="evidence" value="ECO:0007669"/>
    <property type="project" value="InterPro"/>
</dbReference>
<evidence type="ECO:0000259" key="3">
    <source>
        <dbReference type="PROSITE" id="PS50106"/>
    </source>
</evidence>
<dbReference type="PROSITE" id="PS50106">
    <property type="entry name" value="PDZ"/>
    <property type="match status" value="1"/>
</dbReference>
<dbReference type="InterPro" id="IPR001478">
    <property type="entry name" value="PDZ"/>
</dbReference>
<dbReference type="AlphaFoldDB" id="A0A5C8ZJ86"/>
<dbReference type="InterPro" id="IPR036034">
    <property type="entry name" value="PDZ_sf"/>
</dbReference>
<dbReference type="GO" id="GO:0006508">
    <property type="term" value="P:proteolysis"/>
    <property type="evidence" value="ECO:0007669"/>
    <property type="project" value="InterPro"/>
</dbReference>
<sequence>MTSRTWCTRGRCRRSGCARRGGARRAPTRSAWPCCWRASPSAARAAAARRAVPGCRARPPWAPPVPREPPWRWSPRPRCCARRGRGGGGDPPVSEPRPEEPVEEPAEERGAEPDDADDLPPATRAQVRASARAVAALVCGAASVALVSVVALLPVPFAVEGPGPVRDVLSGEGDQRLITITGAQTYPTTGSLDLTTVSVRGGPGRSLDLGGQVAAWLDDDSAVLPEAALFPPGATEQQVDESNAAAFTDSQQSATVAALTELGYDVPVQVVVTDVVDSSGAAGKLRDGDVVTAVDGGAVTDAAVLRDAVRAVGVGKDADVRVERDGRAVDVAVPVGAGQDGSPVLGVLVRERAEPPVDVKIAVDQIGGPSAGMVFALGVVDLLTPGDMTGGKRFAGTGTIDSAGTVGAIGGIRQKLLGARAAGAEVFLAPQANCGEVTGHVPDGLRVVAVSTLADARRAVEELGKGQGQDLPGCS</sequence>
<keyword evidence="2" id="KW-1133">Transmembrane helix</keyword>
<name>A0A5C8ZJ86_9ACTN</name>
<dbReference type="Gene3D" id="2.30.42.10">
    <property type="match status" value="1"/>
</dbReference>
<accession>A0A5C8ZJ86</accession>
<gene>
    <name evidence="4" type="ORF">FMM08_02670</name>
</gene>
<reference evidence="4 5" key="1">
    <citation type="submission" date="2019-07" db="EMBL/GenBank/DDBJ databases">
        <title>Quadrisphaera sp. strain DD2A genome sequencing and assembly.</title>
        <authorList>
            <person name="Kim I."/>
        </authorList>
    </citation>
    <scope>NUCLEOTIDE SEQUENCE [LARGE SCALE GENOMIC DNA]</scope>
    <source>
        <strain evidence="4 5">DD2A</strain>
    </source>
</reference>
<dbReference type="SUPFAM" id="SSF50156">
    <property type="entry name" value="PDZ domain-like"/>
    <property type="match status" value="1"/>
</dbReference>
<feature type="region of interest" description="Disordered" evidence="1">
    <location>
        <begin position="54"/>
        <end position="121"/>
    </location>
</feature>
<dbReference type="InterPro" id="IPR008269">
    <property type="entry name" value="Lon_proteolytic"/>
</dbReference>
<evidence type="ECO:0000313" key="4">
    <source>
        <dbReference type="EMBL" id="TXR58115.1"/>
    </source>
</evidence>
<evidence type="ECO:0000256" key="1">
    <source>
        <dbReference type="SAM" id="MobiDB-lite"/>
    </source>
</evidence>
<feature type="transmembrane region" description="Helical" evidence="2">
    <location>
        <begin position="134"/>
        <end position="157"/>
    </location>
</feature>
<dbReference type="InterPro" id="IPR014721">
    <property type="entry name" value="Ribsml_uS5_D2-typ_fold_subgr"/>
</dbReference>
<feature type="domain" description="PDZ" evidence="3">
    <location>
        <begin position="244"/>
        <end position="312"/>
    </location>
</feature>
<comment type="caution">
    <text evidence="4">The sequence shown here is derived from an EMBL/GenBank/DDBJ whole genome shotgun (WGS) entry which is preliminary data.</text>
</comment>
<organism evidence="4 5">
    <name type="scientific">Quadrisphaera setariae</name>
    <dbReference type="NCBI Taxonomy" id="2593304"/>
    <lineage>
        <taxon>Bacteria</taxon>
        <taxon>Bacillati</taxon>
        <taxon>Actinomycetota</taxon>
        <taxon>Actinomycetes</taxon>
        <taxon>Kineosporiales</taxon>
        <taxon>Kineosporiaceae</taxon>
        <taxon>Quadrisphaera</taxon>
    </lineage>
</organism>
<dbReference type="GO" id="GO:0004176">
    <property type="term" value="F:ATP-dependent peptidase activity"/>
    <property type="evidence" value="ECO:0007669"/>
    <property type="project" value="InterPro"/>
</dbReference>
<keyword evidence="2" id="KW-0812">Transmembrane</keyword>
<proteinExistence type="predicted"/>
<dbReference type="InterPro" id="IPR020568">
    <property type="entry name" value="Ribosomal_Su5_D2-typ_SF"/>
</dbReference>
<keyword evidence="5" id="KW-1185">Reference proteome</keyword>
<dbReference type="SUPFAM" id="SSF54211">
    <property type="entry name" value="Ribosomal protein S5 domain 2-like"/>
    <property type="match status" value="1"/>
</dbReference>
<dbReference type="OrthoDB" id="2356897at2"/>
<evidence type="ECO:0000256" key="2">
    <source>
        <dbReference type="SAM" id="Phobius"/>
    </source>
</evidence>
<dbReference type="EMBL" id="VKAC01000001">
    <property type="protein sequence ID" value="TXR58115.1"/>
    <property type="molecule type" value="Genomic_DNA"/>
</dbReference>
<dbReference type="Pfam" id="PF13180">
    <property type="entry name" value="PDZ_2"/>
    <property type="match status" value="1"/>
</dbReference>
<dbReference type="Proteomes" id="UP000321234">
    <property type="component" value="Unassembled WGS sequence"/>
</dbReference>
<dbReference type="Gene3D" id="3.30.230.10">
    <property type="match status" value="1"/>
</dbReference>
<evidence type="ECO:0000313" key="5">
    <source>
        <dbReference type="Proteomes" id="UP000321234"/>
    </source>
</evidence>
<dbReference type="Pfam" id="PF05362">
    <property type="entry name" value="Lon_C"/>
    <property type="match status" value="1"/>
</dbReference>
<keyword evidence="2" id="KW-0472">Membrane</keyword>
<protein>
    <submittedName>
        <fullName evidence="4">PDZ domain-containing protein</fullName>
    </submittedName>
</protein>